<dbReference type="EMBL" id="CM056743">
    <property type="protein sequence ID" value="KAJ8670750.1"/>
    <property type="molecule type" value="Genomic_DNA"/>
</dbReference>
<reference evidence="1" key="1">
    <citation type="submission" date="2023-04" db="EMBL/GenBank/DDBJ databases">
        <title>A chromosome-level genome assembly of the parasitoid wasp Eretmocerus hayati.</title>
        <authorList>
            <person name="Zhong Y."/>
            <person name="Liu S."/>
            <person name="Liu Y."/>
        </authorList>
    </citation>
    <scope>NUCLEOTIDE SEQUENCE</scope>
    <source>
        <strain evidence="1">ZJU_SS_LIU_2023</strain>
    </source>
</reference>
<comment type="caution">
    <text evidence="1">The sequence shown here is derived from an EMBL/GenBank/DDBJ whole genome shotgun (WGS) entry which is preliminary data.</text>
</comment>
<organism evidence="1 2">
    <name type="scientific">Eretmocerus hayati</name>
    <dbReference type="NCBI Taxonomy" id="131215"/>
    <lineage>
        <taxon>Eukaryota</taxon>
        <taxon>Metazoa</taxon>
        <taxon>Ecdysozoa</taxon>
        <taxon>Arthropoda</taxon>
        <taxon>Hexapoda</taxon>
        <taxon>Insecta</taxon>
        <taxon>Pterygota</taxon>
        <taxon>Neoptera</taxon>
        <taxon>Endopterygota</taxon>
        <taxon>Hymenoptera</taxon>
        <taxon>Apocrita</taxon>
        <taxon>Proctotrupomorpha</taxon>
        <taxon>Chalcidoidea</taxon>
        <taxon>Aphelinidae</taxon>
        <taxon>Aphelininae</taxon>
        <taxon>Eretmocerus</taxon>
    </lineage>
</organism>
<evidence type="ECO:0000313" key="2">
    <source>
        <dbReference type="Proteomes" id="UP001239111"/>
    </source>
</evidence>
<dbReference type="Proteomes" id="UP001239111">
    <property type="component" value="Chromosome 3"/>
</dbReference>
<accession>A0ACC2NHP8</accession>
<evidence type="ECO:0000313" key="1">
    <source>
        <dbReference type="EMBL" id="KAJ8670750.1"/>
    </source>
</evidence>
<protein>
    <submittedName>
        <fullName evidence="1">Uncharacterized protein</fullName>
    </submittedName>
</protein>
<proteinExistence type="predicted"/>
<keyword evidence="2" id="KW-1185">Reference proteome</keyword>
<sequence length="120" mass="13119">MGGPAFRTRNSPSQKTSLRWGDCCPRPIRHPVLLYRGPHLRHQRSPASAAYRATPPLALAAAQRPSASATLLAGAQKLTAPDPAQQQLLDLLVYQTIQHSVPMQPLDTVRPAETRPPFLV</sequence>
<name>A0ACC2NHP8_9HYME</name>
<gene>
    <name evidence="1" type="ORF">QAD02_002009</name>
</gene>